<accession>A0A081CA86</accession>
<protein>
    <recommendedName>
        <fullName evidence="3">AAA+ ATPase domain-containing protein</fullName>
    </recommendedName>
</protein>
<keyword evidence="2" id="KW-1185">Reference proteome</keyword>
<proteinExistence type="predicted"/>
<organism evidence="1">
    <name type="scientific">Vecturithrix granuli</name>
    <dbReference type="NCBI Taxonomy" id="1499967"/>
    <lineage>
        <taxon>Bacteria</taxon>
        <taxon>Candidatus Moduliflexota</taxon>
        <taxon>Candidatus Vecturitrichia</taxon>
        <taxon>Candidatus Vecturitrichales</taxon>
        <taxon>Candidatus Vecturitrichaceae</taxon>
        <taxon>Candidatus Vecturithrix</taxon>
    </lineage>
</organism>
<dbReference type="SUPFAM" id="SSF52540">
    <property type="entry name" value="P-loop containing nucleoside triphosphate hydrolases"/>
    <property type="match status" value="1"/>
</dbReference>
<dbReference type="eggNOG" id="COG1672">
    <property type="taxonomic scope" value="Bacteria"/>
</dbReference>
<name>A0A081CA86_VECG1</name>
<dbReference type="AlphaFoldDB" id="A0A081CA86"/>
<dbReference type="Gene3D" id="3.40.50.300">
    <property type="entry name" value="P-loop containing nucleotide triphosphate hydrolases"/>
    <property type="match status" value="1"/>
</dbReference>
<evidence type="ECO:0008006" key="3">
    <source>
        <dbReference type="Google" id="ProtNLM"/>
    </source>
</evidence>
<dbReference type="Pfam" id="PF14516">
    <property type="entry name" value="AAA_35"/>
    <property type="match status" value="1"/>
</dbReference>
<sequence length="532" mass="61995">MRRFSSYGPLDTDLHYYAPREELIAKTYTELVGDDPDKGGHYITVWAPRQTGKTWVMQQIVRKLRADERFEAAILTMQSAKTETTPEGVLEVLVTNLKKWFQRDFPEIRTWKSLSSLFAAPYFTKPLILILDEFDAMGEEFINAFANEFRSMYTERLNERDKPDGEKSCLLHGLALIGVRTVLGIENVSGLPFNVQRSVHIPNLSCQEVEGLFRWHARESSHPVEQDVIDRLYYETGGHPGLTCWFGELLTEGCEDYQPPTSRPISMEDFEHVFLWAAKGLPNNTILNIISKAKQEPYKDVVLQLFRTERKLEFRYDEALLNYLYMNGVVGVERDGSELHVKFASPFVQKRLFNYFSIEIFQYIGKVRDITDPAADVISGSRLHIPALMKRFETYLQQNRDWLLKDAPKRKDLRIYEAVYHFCFYRYLYDFLGTKHAKVYPEFPTGNGKIDLIITYYDATYGLELKSYTTESEYDEALEQAAKYGKQMRLPEIWLIAFVEYVDDATRQKYEVEYVDQKTGVRVMPLFVETGR</sequence>
<reference evidence="1" key="1">
    <citation type="journal article" date="2015" name="PeerJ">
        <title>First genomic representation of candidate bacterial phylum KSB3 points to enhanced environmental sensing as a trigger of wastewater bulking.</title>
        <authorList>
            <person name="Sekiguchi Y."/>
            <person name="Ohashi A."/>
            <person name="Parks D.H."/>
            <person name="Yamauchi T."/>
            <person name="Tyson G.W."/>
            <person name="Hugenholtz P."/>
        </authorList>
    </citation>
    <scope>NUCLEOTIDE SEQUENCE [LARGE SCALE GENOMIC DNA]</scope>
</reference>
<dbReference type="HOGENOM" id="CLU_038452_0_0_0"/>
<dbReference type="STRING" id="1499967.U27_01392"/>
<dbReference type="InterPro" id="IPR027417">
    <property type="entry name" value="P-loop_NTPase"/>
</dbReference>
<evidence type="ECO:0000313" key="1">
    <source>
        <dbReference type="EMBL" id="GAK61491.1"/>
    </source>
</evidence>
<gene>
    <name evidence="1" type="ORF">U27_01392</name>
</gene>
<dbReference type="Proteomes" id="UP000030661">
    <property type="component" value="Unassembled WGS sequence"/>
</dbReference>
<evidence type="ECO:0000313" key="2">
    <source>
        <dbReference type="Proteomes" id="UP000030661"/>
    </source>
</evidence>
<dbReference type="EMBL" id="DF820479">
    <property type="protein sequence ID" value="GAK61491.1"/>
    <property type="molecule type" value="Genomic_DNA"/>
</dbReference>